<gene>
    <name evidence="1" type="ORF">CEXT_512541</name>
</gene>
<evidence type="ECO:0000313" key="1">
    <source>
        <dbReference type="EMBL" id="GIX78929.1"/>
    </source>
</evidence>
<dbReference type="Proteomes" id="UP001054945">
    <property type="component" value="Unassembled WGS sequence"/>
</dbReference>
<comment type="caution">
    <text evidence="1">The sequence shown here is derived from an EMBL/GenBank/DDBJ whole genome shotgun (WGS) entry which is preliminary data.</text>
</comment>
<organism evidence="1 2">
    <name type="scientific">Caerostris extrusa</name>
    <name type="common">Bark spider</name>
    <name type="synonym">Caerostris bankana</name>
    <dbReference type="NCBI Taxonomy" id="172846"/>
    <lineage>
        <taxon>Eukaryota</taxon>
        <taxon>Metazoa</taxon>
        <taxon>Ecdysozoa</taxon>
        <taxon>Arthropoda</taxon>
        <taxon>Chelicerata</taxon>
        <taxon>Arachnida</taxon>
        <taxon>Araneae</taxon>
        <taxon>Araneomorphae</taxon>
        <taxon>Entelegynae</taxon>
        <taxon>Araneoidea</taxon>
        <taxon>Araneidae</taxon>
        <taxon>Caerostris</taxon>
    </lineage>
</organism>
<reference evidence="1 2" key="1">
    <citation type="submission" date="2021-06" db="EMBL/GenBank/DDBJ databases">
        <title>Caerostris extrusa draft genome.</title>
        <authorList>
            <person name="Kono N."/>
            <person name="Arakawa K."/>
        </authorList>
    </citation>
    <scope>NUCLEOTIDE SEQUENCE [LARGE SCALE GENOMIC DNA]</scope>
</reference>
<dbReference type="AlphaFoldDB" id="A0AAV4N680"/>
<name>A0AAV4N680_CAEEX</name>
<keyword evidence="2" id="KW-1185">Reference proteome</keyword>
<protein>
    <submittedName>
        <fullName evidence="1">Uncharacterized protein</fullName>
    </submittedName>
</protein>
<evidence type="ECO:0000313" key="2">
    <source>
        <dbReference type="Proteomes" id="UP001054945"/>
    </source>
</evidence>
<accession>A0AAV4N680</accession>
<dbReference type="EMBL" id="BPLR01002883">
    <property type="protein sequence ID" value="GIX78929.1"/>
    <property type="molecule type" value="Genomic_DNA"/>
</dbReference>
<proteinExistence type="predicted"/>
<sequence length="99" mass="10928">MLLLLKVTEKCRLPSLALPLVIFDACPSTIKSRFSLPVPSADWTVPLPSTFRTVRTNSPGWRAEADPSFFFGFLDVHGFTELSSYARPAGIGNNNNNNE</sequence>